<reference evidence="1 2" key="1">
    <citation type="journal article" date="2014" name="Genome Announc.">
        <title>Draft genome sequences of the altered schaedler flora, a defined bacterial community from gnotobiotic mice.</title>
        <authorList>
            <person name="Wannemuehler M.J."/>
            <person name="Overstreet A.M."/>
            <person name="Ward D.V."/>
            <person name="Phillips G.J."/>
        </authorList>
    </citation>
    <scope>NUCLEOTIDE SEQUENCE [LARGE SCALE GENOMIC DNA]</scope>
    <source>
        <strain evidence="1 2">ASF492</strain>
    </source>
</reference>
<comment type="caution">
    <text evidence="1">The sequence shown here is derived from an EMBL/GenBank/DDBJ whole genome shotgun (WGS) entry which is preliminary data.</text>
</comment>
<keyword evidence="2" id="KW-1185">Reference proteome</keyword>
<evidence type="ECO:0000313" key="2">
    <source>
        <dbReference type="Proteomes" id="UP000012589"/>
    </source>
</evidence>
<dbReference type="eggNOG" id="ENOG502ZEC0">
    <property type="taxonomic scope" value="Bacteria"/>
</dbReference>
<dbReference type="Proteomes" id="UP000012589">
    <property type="component" value="Unassembled WGS sequence"/>
</dbReference>
<gene>
    <name evidence="1" type="ORF">C823_01950</name>
</gene>
<dbReference type="PATRIC" id="fig|1235802.3.peg.2066"/>
<dbReference type="AlphaFoldDB" id="N2AG85"/>
<organism evidence="1 2">
    <name type="scientific">Eubacterium plexicaudatum ASF492</name>
    <dbReference type="NCBI Taxonomy" id="1235802"/>
    <lineage>
        <taxon>Bacteria</taxon>
        <taxon>Bacillati</taxon>
        <taxon>Bacillota</taxon>
        <taxon>Clostridia</taxon>
        <taxon>Eubacteriales</taxon>
        <taxon>Eubacteriaceae</taxon>
        <taxon>Eubacterium</taxon>
    </lineage>
</organism>
<proteinExistence type="predicted"/>
<sequence>MSTITLKNNIVAKEQVKKTIKDRIKNYFVSNQESFYFGLCALSGRLPDFEVVRAFRTK</sequence>
<accession>N2AG85</accession>
<dbReference type="EMBL" id="AQFT01000064">
    <property type="protein sequence ID" value="EMZ28417.1"/>
    <property type="molecule type" value="Genomic_DNA"/>
</dbReference>
<evidence type="ECO:0000313" key="1">
    <source>
        <dbReference type="EMBL" id="EMZ28417.1"/>
    </source>
</evidence>
<name>N2AG85_9FIRM</name>
<dbReference type="OrthoDB" id="9934656at2"/>
<dbReference type="STRING" id="1235802.C823_01950"/>
<protein>
    <submittedName>
        <fullName evidence="1">Uncharacterized protein</fullName>
    </submittedName>
</protein>
<dbReference type="HOGENOM" id="CLU_2973640_0_0_9"/>